<evidence type="ECO:0000313" key="2">
    <source>
        <dbReference type="Proteomes" id="UP001281130"/>
    </source>
</evidence>
<name>A0AB35T971_RUBRA</name>
<organism evidence="1 2">
    <name type="scientific">Rubrobacter radiotolerans</name>
    <name type="common">Arthrobacter radiotolerans</name>
    <dbReference type="NCBI Taxonomy" id="42256"/>
    <lineage>
        <taxon>Bacteria</taxon>
        <taxon>Bacillati</taxon>
        <taxon>Actinomycetota</taxon>
        <taxon>Rubrobacteria</taxon>
        <taxon>Rubrobacterales</taxon>
        <taxon>Rubrobacteraceae</taxon>
        <taxon>Rubrobacter</taxon>
    </lineage>
</organism>
<dbReference type="Proteomes" id="UP001281130">
    <property type="component" value="Unassembled WGS sequence"/>
</dbReference>
<dbReference type="AlphaFoldDB" id="A0AB35T971"/>
<protein>
    <submittedName>
        <fullName evidence="1">Uncharacterized protein</fullName>
    </submittedName>
</protein>
<evidence type="ECO:0000313" key="1">
    <source>
        <dbReference type="EMBL" id="MDX5894361.1"/>
    </source>
</evidence>
<sequence length="60" mass="6722">MDRGEVPAASEVALRQWLSGMNLDLVSPVPHDGFAWPGRFLALRRCGEGSVRRRDERSGR</sequence>
<accession>A0AB35T971</accession>
<comment type="caution">
    <text evidence="1">The sequence shown here is derived from an EMBL/GenBank/DDBJ whole genome shotgun (WGS) entry which is preliminary data.</text>
</comment>
<proteinExistence type="predicted"/>
<reference evidence="1" key="1">
    <citation type="submission" date="2023-11" db="EMBL/GenBank/DDBJ databases">
        <title>MicrobeMod: A computational toolkit for identifying prokaryotic methylation and restriction-modification with nanopore sequencing.</title>
        <authorList>
            <person name="Crits-Christoph A."/>
            <person name="Kang S.C."/>
            <person name="Lee H."/>
            <person name="Ostrov N."/>
        </authorList>
    </citation>
    <scope>NUCLEOTIDE SEQUENCE</scope>
    <source>
        <strain evidence="1">ATCC 51242</strain>
    </source>
</reference>
<gene>
    <name evidence="1" type="ORF">SIL72_10020</name>
</gene>
<dbReference type="EMBL" id="JAWXXX010000001">
    <property type="protein sequence ID" value="MDX5894361.1"/>
    <property type="molecule type" value="Genomic_DNA"/>
</dbReference>
<dbReference type="RefSeq" id="WP_320073049.1">
    <property type="nucleotide sequence ID" value="NZ_JAWXXX010000001.1"/>
</dbReference>